<reference evidence="4" key="1">
    <citation type="submission" date="2012-04" db="EMBL/GenBank/DDBJ databases">
        <title>The Genome Sequence of Bacillus cereus VD014.</title>
        <authorList>
            <consortium name="The Broad Institute Genome Sequencing Platform"/>
            <consortium name="The Broad Institute Genome Sequencing Center for Infectious Disease"/>
            <person name="Feldgarden M."/>
            <person name="Van der Auwera G.A."/>
            <person name="Mahillon J."/>
            <person name="Duprez V."/>
            <person name="Timmery S."/>
            <person name="Mattelet C."/>
            <person name="Dierick K."/>
            <person name="Sun M."/>
            <person name="Yu Z."/>
            <person name="Zhu L."/>
            <person name="Hu X."/>
            <person name="Shank E.B."/>
            <person name="Swiecicka I."/>
            <person name="Hansen B.M."/>
            <person name="Andrup L."/>
            <person name="Young S.K."/>
            <person name="Zeng Q."/>
            <person name="Gargeya S."/>
            <person name="Fitzgerald M."/>
            <person name="Haas B."/>
            <person name="Abouelleil A."/>
            <person name="Alvarado L."/>
            <person name="Arachchi H.M."/>
            <person name="Berlin A."/>
            <person name="Chapman S.B."/>
            <person name="Goldberg J."/>
            <person name="Griggs A."/>
            <person name="Gujja S."/>
            <person name="Hansen M."/>
            <person name="Howarth C."/>
            <person name="Imamovic A."/>
            <person name="Larimer J."/>
            <person name="McCowen C."/>
            <person name="Montmayeur A."/>
            <person name="Murphy C."/>
            <person name="Neiman D."/>
            <person name="Pearson M."/>
            <person name="Priest M."/>
            <person name="Roberts A."/>
            <person name="Saif S."/>
            <person name="Shea T."/>
            <person name="Sisk P."/>
            <person name="Sykes S."/>
            <person name="Wortman J."/>
            <person name="Nusbaum C."/>
            <person name="Birren B."/>
        </authorList>
    </citation>
    <scope>NUCLEOTIDE SEQUENCE</scope>
    <source>
        <strain evidence="4">VD014</strain>
    </source>
</reference>
<organism evidence="4 5">
    <name type="scientific">Bacillus cereus (strain VD014)</name>
    <dbReference type="NCBI Taxonomy" id="1053223"/>
    <lineage>
        <taxon>Bacteria</taxon>
        <taxon>Bacillati</taxon>
        <taxon>Bacillota</taxon>
        <taxon>Bacilli</taxon>
        <taxon>Bacillales</taxon>
        <taxon>Bacillaceae</taxon>
        <taxon>Bacillus</taxon>
        <taxon>Bacillus cereus group</taxon>
    </lineage>
</organism>
<evidence type="ECO:0000256" key="1">
    <source>
        <dbReference type="ARBA" id="ARBA00010792"/>
    </source>
</evidence>
<dbReference type="RefSeq" id="WP_000422770.1">
    <property type="nucleotide sequence ID" value="NZ_JH792027.1"/>
</dbReference>
<dbReference type="Proteomes" id="UP000006607">
    <property type="component" value="Unassembled WGS sequence"/>
</dbReference>
<comment type="similarity">
    <text evidence="1">Belongs to the DedA family.</text>
</comment>
<feature type="domain" description="VTT" evidence="3">
    <location>
        <begin position="31"/>
        <end position="155"/>
    </location>
</feature>
<sequence>MELQELLLYIDQYGYVALFFCLWLGIVGMPVPDEMIVMSGGFVSSMGILSVLPAFLLTYLGVVSGLSLGYILGKLFGIKVLHKLMKKKKAKYLFKSQEMVRKYGHYALITSYFIPVVRHIAPYIVGMNNMSFKMYALYSYTTGFVWTLIYFVMGSLFGKHIEVIVVLATEYGIYFGSIVFVIASMSYLYIKRRIAVISK</sequence>
<dbReference type="GO" id="GO:0005886">
    <property type="term" value="C:plasma membrane"/>
    <property type="evidence" value="ECO:0007669"/>
    <property type="project" value="TreeGrafter"/>
</dbReference>
<keyword evidence="2" id="KW-0472">Membrane</keyword>
<dbReference type="InterPro" id="IPR032816">
    <property type="entry name" value="VTT_dom"/>
</dbReference>
<dbReference type="PANTHER" id="PTHR42709:SF9">
    <property type="entry name" value="ALKALINE PHOSPHATASE LIKE PROTEIN"/>
    <property type="match status" value="1"/>
</dbReference>
<feature type="transmembrane region" description="Helical" evidence="2">
    <location>
        <begin position="164"/>
        <end position="190"/>
    </location>
</feature>
<dbReference type="PANTHER" id="PTHR42709">
    <property type="entry name" value="ALKALINE PHOSPHATASE LIKE PROTEIN"/>
    <property type="match status" value="1"/>
</dbReference>
<keyword evidence="2" id="KW-0812">Transmembrane</keyword>
<evidence type="ECO:0000313" key="4">
    <source>
        <dbReference type="EMBL" id="EJR11949.1"/>
    </source>
</evidence>
<evidence type="ECO:0000259" key="3">
    <source>
        <dbReference type="Pfam" id="PF09335"/>
    </source>
</evidence>
<accession>A0A9W5K1T8</accession>
<feature type="transmembrane region" description="Helical" evidence="2">
    <location>
        <begin position="12"/>
        <end position="29"/>
    </location>
</feature>
<proteinExistence type="inferred from homology"/>
<protein>
    <recommendedName>
        <fullName evidence="3">VTT domain-containing protein</fullName>
    </recommendedName>
</protein>
<dbReference type="AlphaFoldDB" id="A0A9W5K1T8"/>
<evidence type="ECO:0000256" key="2">
    <source>
        <dbReference type="SAM" id="Phobius"/>
    </source>
</evidence>
<dbReference type="InterPro" id="IPR051311">
    <property type="entry name" value="DedA_domain"/>
</dbReference>
<gene>
    <name evidence="4" type="ORF">IIA_05784</name>
</gene>
<evidence type="ECO:0000313" key="5">
    <source>
        <dbReference type="Proteomes" id="UP000006607"/>
    </source>
</evidence>
<comment type="caution">
    <text evidence="4">The sequence shown here is derived from an EMBL/GenBank/DDBJ whole genome shotgun (WGS) entry which is preliminary data.</text>
</comment>
<feature type="transmembrane region" description="Helical" evidence="2">
    <location>
        <begin position="62"/>
        <end position="82"/>
    </location>
</feature>
<dbReference type="EMBL" id="AHER01000062">
    <property type="protein sequence ID" value="EJR11949.1"/>
    <property type="molecule type" value="Genomic_DNA"/>
</dbReference>
<name>A0A9W5K1T8_BACC8</name>
<feature type="transmembrane region" description="Helical" evidence="2">
    <location>
        <begin position="137"/>
        <end position="157"/>
    </location>
</feature>
<dbReference type="Pfam" id="PF09335">
    <property type="entry name" value="VTT_dom"/>
    <property type="match status" value="1"/>
</dbReference>
<keyword evidence="2" id="KW-1133">Transmembrane helix</keyword>